<dbReference type="InterPro" id="IPR000644">
    <property type="entry name" value="CBS_dom"/>
</dbReference>
<dbReference type="Pfam" id="PF00571">
    <property type="entry name" value="CBS"/>
    <property type="match status" value="2"/>
</dbReference>
<evidence type="ECO:0000313" key="3">
    <source>
        <dbReference type="EMBL" id="ODS32657.1"/>
    </source>
</evidence>
<protein>
    <submittedName>
        <fullName evidence="3">CBS domain protein</fullName>
    </submittedName>
</protein>
<comment type="caution">
    <text evidence="3">The sequence shown here is derived from an EMBL/GenBank/DDBJ whole genome shotgun (WGS) entry which is preliminary data.</text>
</comment>
<evidence type="ECO:0000259" key="2">
    <source>
        <dbReference type="PROSITE" id="PS51371"/>
    </source>
</evidence>
<dbReference type="InterPro" id="IPR046342">
    <property type="entry name" value="CBS_dom_sf"/>
</dbReference>
<evidence type="ECO:0000313" key="4">
    <source>
        <dbReference type="Proteomes" id="UP000094056"/>
    </source>
</evidence>
<dbReference type="PATRIC" id="fig|1872076.5.peg.2606"/>
<dbReference type="Proteomes" id="UP000094056">
    <property type="component" value="Unassembled WGS sequence"/>
</dbReference>
<gene>
    <name evidence="3" type="ORF">SCARUB_02209</name>
</gene>
<dbReference type="PROSITE" id="PS51371">
    <property type="entry name" value="CBS"/>
    <property type="match status" value="1"/>
</dbReference>
<dbReference type="Gene3D" id="3.10.580.10">
    <property type="entry name" value="CBS-domain"/>
    <property type="match status" value="1"/>
</dbReference>
<accession>A0A1E3XAJ1</accession>
<reference evidence="3 4" key="1">
    <citation type="submission" date="2016-07" db="EMBL/GenBank/DDBJ databases">
        <title>Draft genome of Scalindua rubra, obtained from a brine-seawater interface in the Red Sea, sheds light on salt adaptation in anammox bacteria.</title>
        <authorList>
            <person name="Speth D.R."/>
            <person name="Lagkouvardos I."/>
            <person name="Wang Y."/>
            <person name="Qian P.-Y."/>
            <person name="Dutilh B.E."/>
            <person name="Jetten M.S."/>
        </authorList>
    </citation>
    <scope>NUCLEOTIDE SEQUENCE [LARGE SCALE GENOMIC DNA]</scope>
    <source>
        <strain evidence="3">BSI-1</strain>
    </source>
</reference>
<feature type="domain" description="CBS" evidence="2">
    <location>
        <begin position="44"/>
        <end position="104"/>
    </location>
</feature>
<dbReference type="SUPFAM" id="SSF54631">
    <property type="entry name" value="CBS-domain pair"/>
    <property type="match status" value="1"/>
</dbReference>
<keyword evidence="1" id="KW-0129">CBS domain</keyword>
<dbReference type="EMBL" id="MAYW01000053">
    <property type="protein sequence ID" value="ODS32657.1"/>
    <property type="molecule type" value="Genomic_DNA"/>
</dbReference>
<proteinExistence type="predicted"/>
<evidence type="ECO:0000256" key="1">
    <source>
        <dbReference type="PROSITE-ProRule" id="PRU00703"/>
    </source>
</evidence>
<name>A0A1E3XAJ1_9BACT</name>
<organism evidence="3 4">
    <name type="scientific">Candidatus Scalindua rubra</name>
    <dbReference type="NCBI Taxonomy" id="1872076"/>
    <lineage>
        <taxon>Bacteria</taxon>
        <taxon>Pseudomonadati</taxon>
        <taxon>Planctomycetota</taxon>
        <taxon>Candidatus Brocadiia</taxon>
        <taxon>Candidatus Brocadiales</taxon>
        <taxon>Candidatus Scalinduaceae</taxon>
        <taxon>Candidatus Scalindua</taxon>
    </lineage>
</organism>
<dbReference type="AlphaFoldDB" id="A0A1E3XAJ1"/>
<sequence length="318" mass="36314">MSRKLFMKTHDWTSGRTKNEEITQDERNIANRVYFKDLTAGMLCTDSVPTVMFKDELKDVLSKINQSEYRLVVVINSDNEVIGTIGRSDINNSVNSCSGSYNGECGIRSHKAEDVMNLFQKFAYVCSSDTIITVIEKMNDALWNTVLVLEKKNGRKIVKGALTRRTIINNLVDEFDSIERKITENDPIIQEIKRRSKECENLPFCEEVFAKLENIPSDVQFSNDFINKISYNQDESLLVFKGVMSKEEKEKLLTLSQDKLYKDAVEILFRKSKENTPEGMIEEIIEGTEKGISMRQTWESILLGIADARNSKKGETCA</sequence>